<dbReference type="AlphaFoldDB" id="A0A7Y8GX46"/>
<dbReference type="GO" id="GO:0009231">
    <property type="term" value="P:riboflavin biosynthetic process"/>
    <property type="evidence" value="ECO:0007669"/>
    <property type="project" value="UniProtKB-UniPathway"/>
</dbReference>
<dbReference type="GO" id="GO:0003935">
    <property type="term" value="F:GTP cyclohydrolase II activity"/>
    <property type="evidence" value="ECO:0007669"/>
    <property type="project" value="UniProtKB-EC"/>
</dbReference>
<accession>A0A7Y8GX46</accession>
<feature type="compositionally biased region" description="Low complexity" evidence="4">
    <location>
        <begin position="1"/>
        <end position="23"/>
    </location>
</feature>
<dbReference type="Pfam" id="PF00925">
    <property type="entry name" value="GTP_cyclohydro2"/>
    <property type="match status" value="1"/>
</dbReference>
<reference evidence="7 8" key="1">
    <citation type="submission" date="2019-09" db="EMBL/GenBank/DDBJ databases">
        <title>Hydrogenophaga aromatica sp. nov., isolated from a para-xylene-degrading enrichment culture.</title>
        <authorList>
            <person name="Tancsics A."/>
            <person name="Banerjee S."/>
        </authorList>
    </citation>
    <scope>NUCLEOTIDE SEQUENCE [LARGE SCALE GENOMIC DNA]</scope>
    <source>
        <strain evidence="7 8">D2P1</strain>
    </source>
</reference>
<dbReference type="CDD" id="cd00641">
    <property type="entry name" value="GTP_cyclohydro2"/>
    <property type="match status" value="1"/>
</dbReference>
<dbReference type="SUPFAM" id="SSF142695">
    <property type="entry name" value="RibA-like"/>
    <property type="match status" value="1"/>
</dbReference>
<dbReference type="Gene3D" id="3.40.50.10990">
    <property type="entry name" value="GTP cyclohydrolase II"/>
    <property type="match status" value="1"/>
</dbReference>
<dbReference type="EMBL" id="VYGV01000012">
    <property type="protein sequence ID" value="NWF46447.1"/>
    <property type="molecule type" value="Genomic_DNA"/>
</dbReference>
<dbReference type="UniPathway" id="UPA00275"/>
<dbReference type="PANTHER" id="PTHR47259">
    <property type="match status" value="1"/>
</dbReference>
<dbReference type="EC" id="3.5.4.25" evidence="7"/>
<evidence type="ECO:0000259" key="6">
    <source>
        <dbReference type="Pfam" id="PF12471"/>
    </source>
</evidence>
<dbReference type="Pfam" id="PF12471">
    <property type="entry name" value="GTP_CH_N"/>
    <property type="match status" value="1"/>
</dbReference>
<name>A0A7Y8GX46_9BURK</name>
<gene>
    <name evidence="7" type="ORF">F3K02_14490</name>
</gene>
<dbReference type="PANTHER" id="PTHR47259:SF2">
    <property type="entry name" value="URACIL-REGULATED PROTEIN 1"/>
    <property type="match status" value="1"/>
</dbReference>
<dbReference type="RefSeq" id="WP_177136329.1">
    <property type="nucleotide sequence ID" value="NZ_VYGV01000012.1"/>
</dbReference>
<feature type="region of interest" description="Disordered" evidence="4">
    <location>
        <begin position="1"/>
        <end position="35"/>
    </location>
</feature>
<keyword evidence="1" id="KW-0547">Nucleotide-binding</keyword>
<proteinExistence type="predicted"/>
<protein>
    <submittedName>
        <fullName evidence="7">GTP cyclohydrolase II</fullName>
        <ecNumber evidence="7">3.5.4.25</ecNumber>
    </submittedName>
</protein>
<dbReference type="Proteomes" id="UP000545507">
    <property type="component" value="Unassembled WGS sequence"/>
</dbReference>
<evidence type="ECO:0000256" key="1">
    <source>
        <dbReference type="ARBA" id="ARBA00022741"/>
    </source>
</evidence>
<feature type="domain" description="GTP cyclohydrolase II" evidence="5">
    <location>
        <begin position="258"/>
        <end position="393"/>
    </location>
</feature>
<evidence type="ECO:0000256" key="4">
    <source>
        <dbReference type="SAM" id="MobiDB-lite"/>
    </source>
</evidence>
<feature type="domain" description="GTP cyclohydrolase N-terminal" evidence="6">
    <location>
        <begin position="31"/>
        <end position="217"/>
    </location>
</feature>
<dbReference type="InterPro" id="IPR000926">
    <property type="entry name" value="RibA"/>
</dbReference>
<dbReference type="InterPro" id="IPR036144">
    <property type="entry name" value="RibA-like_sf"/>
</dbReference>
<sequence>MSADALSADSPSPEVPVAVAPASPNTPHPRHIRLTSHSGGFGALPIVWGAATARERGPVVGTTLNVSNRNVIGTHSGSYSVYRALAVAAGALKREHRADLTNTAPTDIIGPYPQWADPEKIVSMDPWGAVIADAYATELEAGYDIRPTIAVTQAHVILPEVIDALQKGRLQPDGRFLTAGGAAVVTKVAVEPVWYLPGVAKRFGCTEAVLRRVLFEETGGMYPELVTRSDLEVFLPPIGGQTVYIFGNPRDLADPSVTLTARVHDECNGSDVFGSDICTCRPYLTHAIEECIQGAQRGGVGLVSYSRKEGRALGEVTKFLVYNARKRQVGGDTADQYFARTECVAGVQDMRFQELMPDVLHWLGITRIHRLVSMSNMKYDAITGSGIEVGERINIPDELIPADARVEMDAKMAAGYFTPGAVPDAEELKIAKGRGLGS</sequence>
<comment type="caution">
    <text evidence="7">The sequence shown here is derived from an EMBL/GenBank/DDBJ whole genome shotgun (WGS) entry which is preliminary data.</text>
</comment>
<evidence type="ECO:0000256" key="2">
    <source>
        <dbReference type="ARBA" id="ARBA00022801"/>
    </source>
</evidence>
<evidence type="ECO:0000256" key="3">
    <source>
        <dbReference type="ARBA" id="ARBA00023134"/>
    </source>
</evidence>
<evidence type="ECO:0000313" key="8">
    <source>
        <dbReference type="Proteomes" id="UP000545507"/>
    </source>
</evidence>
<evidence type="ECO:0000259" key="5">
    <source>
        <dbReference type="Pfam" id="PF00925"/>
    </source>
</evidence>
<dbReference type="InterPro" id="IPR022163">
    <property type="entry name" value="GTP_CH_N"/>
</dbReference>
<keyword evidence="2 7" id="KW-0378">Hydrolase</keyword>
<keyword evidence="3" id="KW-0342">GTP-binding</keyword>
<evidence type="ECO:0000313" key="7">
    <source>
        <dbReference type="EMBL" id="NWF46447.1"/>
    </source>
</evidence>
<organism evidence="7 8">
    <name type="scientific">Hydrogenophaga aromaticivorans</name>
    <dbReference type="NCBI Taxonomy" id="2610898"/>
    <lineage>
        <taxon>Bacteria</taxon>
        <taxon>Pseudomonadati</taxon>
        <taxon>Pseudomonadota</taxon>
        <taxon>Betaproteobacteria</taxon>
        <taxon>Burkholderiales</taxon>
        <taxon>Comamonadaceae</taxon>
        <taxon>Hydrogenophaga</taxon>
    </lineage>
</organism>
<dbReference type="GO" id="GO:0005525">
    <property type="term" value="F:GTP binding"/>
    <property type="evidence" value="ECO:0007669"/>
    <property type="project" value="UniProtKB-KW"/>
</dbReference>
<dbReference type="InterPro" id="IPR032677">
    <property type="entry name" value="GTP_cyclohydro_II"/>
</dbReference>
<keyword evidence="8" id="KW-1185">Reference proteome</keyword>
<dbReference type="NCBIfam" id="NF005536">
    <property type="entry name" value="PRK07198.1"/>
    <property type="match status" value="1"/>
</dbReference>